<accession>A0A1Q8CU71</accession>
<dbReference type="Gene3D" id="3.40.50.1820">
    <property type="entry name" value="alpha/beta hydrolase"/>
    <property type="match status" value="1"/>
</dbReference>
<sequence>MTNDSSFLRLQARTQRFTLGTPRGFQVSPDGERVLFLRSSSGEDRQHILWRLDLATGTETRLADPAVLLGGGGEQLPPEERARRERSREQGGGVVGNATDAAARVVAFALSGRLFVADAVSGEVRELPTAAGVIDPRPDPTGTHVAYIRDDALRVVGVDGAGDRVLAEPEGPDRACGLAEFVAAEEMGRSRGFWWSPEGDRLLVALTDRRPVRRWHISDPANPEAPPTVVSYPAAGTDNVEVRLAVVGLDGSRVDVDWNNRELPYLVTVHWSAAGPPLIAVQTRDQRRMQVRSVDPDTGATELLAEDVDERWVDIVPGVPAWTSDGRLVRVVPSADANRVVVDGEEVTPPELRVRAVLDVGEDVLFTASAQDPTQVHVYRTGPRVTRLSTTDGVHGAVRGGEVTVLSSWSLDHAGPVVRVLRGDTPVGEVASLAVDPGVTPDVRLLELGERRLRAALLFPTGHVPGSRRLPVLLDPYGGPHAQRVLSSRNAFLGPQWLADQGFAVLIADGRGTPGRGWAWERELAFEPAEVTLTDQVDALQAAAERYPDDLDLSAVAIRGWSYGGYLAALAVLRRPDVFHAAIAGAPVTDWALYDTHYSERYLGHPDENPEAYARNSLIDDAPGLRRPLLIIHGLADDNVVVAHSVRLSAALVAAGRPHALLPLPGVTHMTPQDDEVAENFMTMQVRWLRDALALDTRVPATAGATR</sequence>
<dbReference type="STRING" id="1912961.BU204_08825"/>
<dbReference type="InterPro" id="IPR001375">
    <property type="entry name" value="Peptidase_S9_cat"/>
</dbReference>
<dbReference type="RefSeq" id="WP_075125098.1">
    <property type="nucleotide sequence ID" value="NZ_MSIE01000013.1"/>
</dbReference>
<dbReference type="AlphaFoldDB" id="A0A1Q8CU71"/>
<evidence type="ECO:0000259" key="2">
    <source>
        <dbReference type="Pfam" id="PF00326"/>
    </source>
</evidence>
<feature type="compositionally biased region" description="Basic and acidic residues" evidence="1">
    <location>
        <begin position="78"/>
        <end position="89"/>
    </location>
</feature>
<dbReference type="InterPro" id="IPR050278">
    <property type="entry name" value="Serine_Prot_S9B/DPPIV"/>
</dbReference>
<dbReference type="Proteomes" id="UP000185596">
    <property type="component" value="Unassembled WGS sequence"/>
</dbReference>
<dbReference type="PANTHER" id="PTHR11731:SF193">
    <property type="entry name" value="DIPEPTIDYL PEPTIDASE 9"/>
    <property type="match status" value="1"/>
</dbReference>
<gene>
    <name evidence="4" type="ORF">BU204_08825</name>
</gene>
<feature type="domain" description="Dipeptidylpeptidase IV N-terminal" evidence="3">
    <location>
        <begin position="110"/>
        <end position="391"/>
    </location>
</feature>
<dbReference type="Pfam" id="PF00326">
    <property type="entry name" value="Peptidase_S9"/>
    <property type="match status" value="1"/>
</dbReference>
<dbReference type="SUPFAM" id="SSF53474">
    <property type="entry name" value="alpha/beta-Hydrolases"/>
    <property type="match status" value="1"/>
</dbReference>
<organism evidence="4 5">
    <name type="scientific">Actinophytocola xanthii</name>
    <dbReference type="NCBI Taxonomy" id="1912961"/>
    <lineage>
        <taxon>Bacteria</taxon>
        <taxon>Bacillati</taxon>
        <taxon>Actinomycetota</taxon>
        <taxon>Actinomycetes</taxon>
        <taxon>Pseudonocardiales</taxon>
        <taxon>Pseudonocardiaceae</taxon>
    </lineage>
</organism>
<dbReference type="Gene3D" id="2.140.10.30">
    <property type="entry name" value="Dipeptidylpeptidase IV, N-terminal domain"/>
    <property type="match status" value="1"/>
</dbReference>
<evidence type="ECO:0000313" key="5">
    <source>
        <dbReference type="Proteomes" id="UP000185596"/>
    </source>
</evidence>
<evidence type="ECO:0000259" key="3">
    <source>
        <dbReference type="Pfam" id="PF00930"/>
    </source>
</evidence>
<dbReference type="InterPro" id="IPR002469">
    <property type="entry name" value="Peptidase_S9B_N"/>
</dbReference>
<keyword evidence="5" id="KW-1185">Reference proteome</keyword>
<evidence type="ECO:0000256" key="1">
    <source>
        <dbReference type="SAM" id="MobiDB-lite"/>
    </source>
</evidence>
<dbReference type="PANTHER" id="PTHR11731">
    <property type="entry name" value="PROTEASE FAMILY S9B,C DIPEPTIDYL-PEPTIDASE IV-RELATED"/>
    <property type="match status" value="1"/>
</dbReference>
<feature type="domain" description="Peptidase S9 prolyl oligopeptidase catalytic" evidence="2">
    <location>
        <begin position="495"/>
        <end position="693"/>
    </location>
</feature>
<dbReference type="OrthoDB" id="9812921at2"/>
<name>A0A1Q8CU71_9PSEU</name>
<proteinExistence type="predicted"/>
<comment type="caution">
    <text evidence="4">The sequence shown here is derived from an EMBL/GenBank/DDBJ whole genome shotgun (WGS) entry which is preliminary data.</text>
</comment>
<reference evidence="4 5" key="1">
    <citation type="submission" date="2016-12" db="EMBL/GenBank/DDBJ databases">
        <title>The draft genome sequence of Actinophytocola sp. 11-183.</title>
        <authorList>
            <person name="Wang W."/>
            <person name="Yuan L."/>
        </authorList>
    </citation>
    <scope>NUCLEOTIDE SEQUENCE [LARGE SCALE GENOMIC DNA]</scope>
    <source>
        <strain evidence="4 5">11-183</strain>
    </source>
</reference>
<dbReference type="EMBL" id="MSIE01000013">
    <property type="protein sequence ID" value="OLF17903.1"/>
    <property type="molecule type" value="Genomic_DNA"/>
</dbReference>
<evidence type="ECO:0000313" key="4">
    <source>
        <dbReference type="EMBL" id="OLF17903.1"/>
    </source>
</evidence>
<dbReference type="InterPro" id="IPR029058">
    <property type="entry name" value="AB_hydrolase_fold"/>
</dbReference>
<protein>
    <submittedName>
        <fullName evidence="4">S9 family peptidase</fullName>
    </submittedName>
</protein>
<feature type="region of interest" description="Disordered" evidence="1">
    <location>
        <begin position="67"/>
        <end position="95"/>
    </location>
</feature>
<dbReference type="GO" id="GO:0006508">
    <property type="term" value="P:proteolysis"/>
    <property type="evidence" value="ECO:0007669"/>
    <property type="project" value="InterPro"/>
</dbReference>
<dbReference type="Pfam" id="PF00930">
    <property type="entry name" value="DPPIV_N"/>
    <property type="match status" value="1"/>
</dbReference>
<dbReference type="GO" id="GO:0008239">
    <property type="term" value="F:dipeptidyl-peptidase activity"/>
    <property type="evidence" value="ECO:0007669"/>
    <property type="project" value="TreeGrafter"/>
</dbReference>
<dbReference type="GO" id="GO:0008236">
    <property type="term" value="F:serine-type peptidase activity"/>
    <property type="evidence" value="ECO:0007669"/>
    <property type="project" value="InterPro"/>
</dbReference>
<dbReference type="SUPFAM" id="SSF82171">
    <property type="entry name" value="DPP6 N-terminal domain-like"/>
    <property type="match status" value="1"/>
</dbReference>